<dbReference type="InterPro" id="IPR039602">
    <property type="entry name" value="Rxt2"/>
</dbReference>
<evidence type="ECO:0000256" key="1">
    <source>
        <dbReference type="SAM" id="MobiDB-lite"/>
    </source>
</evidence>
<comment type="caution">
    <text evidence="3">The sequence shown here is derived from an EMBL/GenBank/DDBJ whole genome shotgun (WGS) entry which is preliminary data.</text>
</comment>
<dbReference type="GO" id="GO:0033698">
    <property type="term" value="C:Rpd3L complex"/>
    <property type="evidence" value="ECO:0007669"/>
    <property type="project" value="TreeGrafter"/>
</dbReference>
<protein>
    <recommendedName>
        <fullName evidence="2">Transcriptional regulatory protein RXT2 N-terminal domain-containing protein</fullName>
    </recommendedName>
</protein>
<sequence>MNKTINRRHDGSDSEEAINAPSNRGNKLKRKAIFVHEGQADLPSGPKTYREEIEHAGYKRYILSRNPPRLDEDGDELEDDEIDEEADAAAKAENVYGEIRVEEVLAPLTSAADLPNHPSLSFPFLSKTLPELAKQASDMVHREKASLWKAKQLLMKFRGDEDWAPCGMMETDNDIALFGPIGFETLSVEPRSQRVMSAVGGSEGLGHRPKNVKHSSGDGASDQSPAALDKDGREIRVYENGPEDGTMVDAPCGGAATHKGRATNPDGPRDGVMNDSRDIASEQNPDSNVPNAGTTGLGIDIGHPDGNGEPAQRSKIPAADSTPRDQTPAAELDVEAEEESSQPPLHRMTTRAQALATASNTPPRSRSISPTPNSPPTWVHPFFLVPESAVPDWNFGLPPAEAADTRRLLLLYVQKQEEVCRGAEQLRDGLLKANRKRKEVWKWAKAEAHVAEMSDGEDWYDKSEWGLEEDLKKGKEEEDDDGGKEGKKTRGRRA</sequence>
<dbReference type="Proteomes" id="UP000698800">
    <property type="component" value="Unassembled WGS sequence"/>
</dbReference>
<keyword evidence="4" id="KW-1185">Reference proteome</keyword>
<dbReference type="OrthoDB" id="2405722at2759"/>
<dbReference type="GO" id="GO:0005829">
    <property type="term" value="C:cytosol"/>
    <property type="evidence" value="ECO:0007669"/>
    <property type="project" value="TreeGrafter"/>
</dbReference>
<feature type="region of interest" description="Disordered" evidence="1">
    <location>
        <begin position="1"/>
        <end position="29"/>
    </location>
</feature>
<name>A0A9P8I9D1_9PEZI</name>
<dbReference type="InterPro" id="IPR013904">
    <property type="entry name" value="RXT2_N"/>
</dbReference>
<proteinExistence type="predicted"/>
<gene>
    <name evidence="3" type="ORF">FGG08_000938</name>
</gene>
<feature type="region of interest" description="Disordered" evidence="1">
    <location>
        <begin position="199"/>
        <end position="380"/>
    </location>
</feature>
<evidence type="ECO:0000313" key="4">
    <source>
        <dbReference type="Proteomes" id="UP000698800"/>
    </source>
</evidence>
<evidence type="ECO:0000313" key="3">
    <source>
        <dbReference type="EMBL" id="KAH0545012.1"/>
    </source>
</evidence>
<organism evidence="3 4">
    <name type="scientific">Glutinoglossum americanum</name>
    <dbReference type="NCBI Taxonomy" id="1670608"/>
    <lineage>
        <taxon>Eukaryota</taxon>
        <taxon>Fungi</taxon>
        <taxon>Dikarya</taxon>
        <taxon>Ascomycota</taxon>
        <taxon>Pezizomycotina</taxon>
        <taxon>Geoglossomycetes</taxon>
        <taxon>Geoglossales</taxon>
        <taxon>Geoglossaceae</taxon>
        <taxon>Glutinoglossum</taxon>
    </lineage>
</organism>
<feature type="compositionally biased region" description="Low complexity" evidence="1">
    <location>
        <begin position="359"/>
        <end position="371"/>
    </location>
</feature>
<feature type="domain" description="Transcriptional regulatory protein RXT2 N-terminal" evidence="2">
    <location>
        <begin position="22"/>
        <end position="160"/>
    </location>
</feature>
<evidence type="ECO:0000259" key="2">
    <source>
        <dbReference type="Pfam" id="PF08595"/>
    </source>
</evidence>
<reference evidence="3" key="1">
    <citation type="submission" date="2021-03" db="EMBL/GenBank/DDBJ databases">
        <title>Comparative genomics and phylogenomic investigation of the class Geoglossomycetes provide insights into ecological specialization and systematics.</title>
        <authorList>
            <person name="Melie T."/>
            <person name="Pirro S."/>
            <person name="Miller A.N."/>
            <person name="Quandt A."/>
        </authorList>
    </citation>
    <scope>NUCLEOTIDE SEQUENCE</scope>
    <source>
        <strain evidence="3">GBOQ0MN5Z8</strain>
    </source>
</reference>
<feature type="compositionally biased region" description="Basic and acidic residues" evidence="1">
    <location>
        <begin position="228"/>
        <end position="237"/>
    </location>
</feature>
<accession>A0A9P8I9D1</accession>
<feature type="region of interest" description="Disordered" evidence="1">
    <location>
        <begin position="470"/>
        <end position="494"/>
    </location>
</feature>
<dbReference type="PANTHER" id="PTHR28232:SF1">
    <property type="entry name" value="TRANSCRIPTIONAL REGULATORY PROTEIN RXT2"/>
    <property type="match status" value="1"/>
</dbReference>
<dbReference type="AlphaFoldDB" id="A0A9P8I9D1"/>
<dbReference type="PANTHER" id="PTHR28232">
    <property type="entry name" value="TRANSCRIPTIONAL REGULATORY PROTEIN RXT2"/>
    <property type="match status" value="1"/>
</dbReference>
<dbReference type="EMBL" id="JAGHQL010000011">
    <property type="protein sequence ID" value="KAH0545012.1"/>
    <property type="molecule type" value="Genomic_DNA"/>
</dbReference>
<dbReference type="Pfam" id="PF08595">
    <property type="entry name" value="RXT2_N"/>
    <property type="match status" value="1"/>
</dbReference>
<feature type="compositionally biased region" description="Polar residues" evidence="1">
    <location>
        <begin position="281"/>
        <end position="294"/>
    </location>
</feature>